<dbReference type="EMBL" id="MSZX01000010">
    <property type="protein sequence ID" value="OPA74581.1"/>
    <property type="molecule type" value="Genomic_DNA"/>
</dbReference>
<dbReference type="RefSeq" id="WP_078501494.1">
    <property type="nucleotide sequence ID" value="NZ_MSZX01000010.1"/>
</dbReference>
<reference evidence="1 2" key="1">
    <citation type="submission" date="2017-01" db="EMBL/GenBank/DDBJ databases">
        <title>Genome analysis of Paenibacillus selenitrireducens ES3-24.</title>
        <authorList>
            <person name="Xu D."/>
            <person name="Yao R."/>
            <person name="Zheng S."/>
        </authorList>
    </citation>
    <scope>NUCLEOTIDE SEQUENCE [LARGE SCALE GENOMIC DNA]</scope>
    <source>
        <strain evidence="1 2">ES3-24</strain>
    </source>
</reference>
<dbReference type="AlphaFoldDB" id="A0A1T2X3V5"/>
<evidence type="ECO:0000313" key="2">
    <source>
        <dbReference type="Proteomes" id="UP000190188"/>
    </source>
</evidence>
<proteinExistence type="predicted"/>
<dbReference type="STRING" id="1324314.BVG16_22710"/>
<dbReference type="Proteomes" id="UP000190188">
    <property type="component" value="Unassembled WGS sequence"/>
</dbReference>
<dbReference type="GO" id="GO:0003743">
    <property type="term" value="F:translation initiation factor activity"/>
    <property type="evidence" value="ECO:0007669"/>
    <property type="project" value="UniProtKB-KW"/>
</dbReference>
<evidence type="ECO:0000313" key="1">
    <source>
        <dbReference type="EMBL" id="OPA74581.1"/>
    </source>
</evidence>
<organism evidence="1 2">
    <name type="scientific">Paenibacillus selenitireducens</name>
    <dbReference type="NCBI Taxonomy" id="1324314"/>
    <lineage>
        <taxon>Bacteria</taxon>
        <taxon>Bacillati</taxon>
        <taxon>Bacillota</taxon>
        <taxon>Bacilli</taxon>
        <taxon>Bacillales</taxon>
        <taxon>Paenibacillaceae</taxon>
        <taxon>Paenibacillus</taxon>
    </lineage>
</organism>
<name>A0A1T2X3V5_9BACL</name>
<protein>
    <submittedName>
        <fullName evidence="1">Transcription initiation factor TFIID</fullName>
    </submittedName>
</protein>
<gene>
    <name evidence="1" type="ORF">BVG16_22710</name>
</gene>
<keyword evidence="1" id="KW-0396">Initiation factor</keyword>
<dbReference type="OrthoDB" id="1871252at2"/>
<accession>A0A1T2X3V5</accession>
<keyword evidence="1" id="KW-0648">Protein biosynthesis</keyword>
<comment type="caution">
    <text evidence="1">The sequence shown here is derived from an EMBL/GenBank/DDBJ whole genome shotgun (WGS) entry which is preliminary data.</text>
</comment>
<sequence>MKLLLQQFATQYAYEEERLSGKGDDQSSFHYPTVFIYVGDKAAEAMEPMMRIHEKKSVNSAGIMYVHIASEDGAKASGMGTELPSRVSRLVLPVCTEKRNDKSLRKHIYQDVTRQTQPWFELNRVLRQVSRHIADYGRIYASFDRIHLSVITRVEDPLNVFIPEVTLLAHSILSQSFKSVQMDLYALISERDQVETFGYSSSLGVAFLRELDTMQRKDYSFSAPLQVTEDGISIPVTHVASPLFDLVYILSDKNERGISSPNDMQDNYEIICHISLLKNRKQQEAAYELNQNSYNNTSFKNNLMTESGRQGYVSAGISKIKRPNQSIALTVLYHFHKELIHRLQRELHVSSAEKLIYFGLDPSTIDGLLNSLIPDEGKIADMSGIMSREMSYSQLKSLSIQEAEQALFGEGCQAYFHANFVQEANLAVDQLDMNIFLQRAMEKQALQFPQVGFMQLFQWTNPWVEHESILPVIRNLIRQREAEKDFVISELEQLYQENVDSQTFKRMPFMDKHNVRSFIRYFFEKIYRKKLEKLRLEVEIACMKRVETALEQLHVIYQRQVKQIQELRDSLHGAALESIRTADDYIGQNIIEFYERVTQNVMEDLEAKRGQEIFFDDRYMGSISPLLLQGNEAYVKKLMAVCRQHILTAEPFQQTFEEELLQRANVTIAYENKQVLSKDELFKKLYRTLEDHAGIHIRLLDYTHEHRYEEKYFFGDYTSEFIRFALGADETTRIYKLGCVHEKRSSGVDKLNMMGGFHVEDLMYYRNGKIYYESYLQNEYEFHGVDVHQLSELV</sequence>
<keyword evidence="2" id="KW-1185">Reference proteome</keyword>